<dbReference type="Pfam" id="PF00535">
    <property type="entry name" value="Glycos_transf_2"/>
    <property type="match status" value="1"/>
</dbReference>
<keyword evidence="4" id="KW-1185">Reference proteome</keyword>
<dbReference type="GO" id="GO:0016758">
    <property type="term" value="F:hexosyltransferase activity"/>
    <property type="evidence" value="ECO:0007669"/>
    <property type="project" value="UniProtKB-ARBA"/>
</dbReference>
<dbReference type="InterPro" id="IPR029044">
    <property type="entry name" value="Nucleotide-diphossugar_trans"/>
</dbReference>
<dbReference type="PANTHER" id="PTHR22916">
    <property type="entry name" value="GLYCOSYLTRANSFERASE"/>
    <property type="match status" value="1"/>
</dbReference>
<organism evidence="3 4">
    <name type="scientific">Paenibacillus ferrarius</name>
    <dbReference type="NCBI Taxonomy" id="1469647"/>
    <lineage>
        <taxon>Bacteria</taxon>
        <taxon>Bacillati</taxon>
        <taxon>Bacillota</taxon>
        <taxon>Bacilli</taxon>
        <taxon>Bacillales</taxon>
        <taxon>Paenibacillaceae</taxon>
        <taxon>Paenibacillus</taxon>
    </lineage>
</organism>
<gene>
    <name evidence="3" type="ORF">BC351_09425</name>
</gene>
<accession>A0A1V4HBV5</accession>
<sequence length="400" mass="46866">MIEVGIVMPVYKQKREYLSAAIKSILNQTFKQFRFIIVIDGDTEMLKLSKQLVGEDPRVEFIVNEVNLGVAKALNRGFDVLFADPRMKYVTWVSSDNIYYPQFISVLRHALARCPREVGLVYSSFCSIDGEDRSLDTEQTLALLRQYQSQPREALLDACITGVSFMYKSQYAKQIEGYYLEPVEDYEYWLRLTELCDIKYIPVELVDYRVNSTFSISATLQTTDNHRKWRYAYHLARYEARMRRGIAPLVTVLFSVKQLDEQGIACLESLYEQSFSNYELHILDCSSDRVATYEISKIAHPTVTYRFFPHVDEEKAIFYASQFTKTPLTFVLGKEPLSQHLLMETLVRELSTKTPDYMSNYFTQDNLIGYRKYENDDKPYFNELFRTVHFFAYQIKKHLV</sequence>
<dbReference type="EMBL" id="MBTG01000045">
    <property type="protein sequence ID" value="OPH48661.1"/>
    <property type="molecule type" value="Genomic_DNA"/>
</dbReference>
<feature type="domain" description="Glycosyltransferase 2-like" evidence="2">
    <location>
        <begin position="6"/>
        <end position="173"/>
    </location>
</feature>
<dbReference type="InterPro" id="IPR001173">
    <property type="entry name" value="Glyco_trans_2-like"/>
</dbReference>
<proteinExistence type="inferred from homology"/>
<name>A0A1V4HBV5_9BACL</name>
<dbReference type="PANTHER" id="PTHR22916:SF3">
    <property type="entry name" value="UDP-GLCNAC:BETAGAL BETA-1,3-N-ACETYLGLUCOSAMINYLTRANSFERASE-LIKE PROTEIN 1"/>
    <property type="match status" value="1"/>
</dbReference>
<evidence type="ECO:0000313" key="3">
    <source>
        <dbReference type="EMBL" id="OPH48661.1"/>
    </source>
</evidence>
<dbReference type="STRING" id="1469647.BC351_09425"/>
<dbReference type="CDD" id="cd00761">
    <property type="entry name" value="Glyco_tranf_GTA_type"/>
    <property type="match status" value="1"/>
</dbReference>
<dbReference type="RefSeq" id="WP_079419248.1">
    <property type="nucleotide sequence ID" value="NZ_MBTG01000045.1"/>
</dbReference>
<evidence type="ECO:0000256" key="1">
    <source>
        <dbReference type="ARBA" id="ARBA00006739"/>
    </source>
</evidence>
<comment type="similarity">
    <text evidence="1">Belongs to the glycosyltransferase 2 family.</text>
</comment>
<evidence type="ECO:0000259" key="2">
    <source>
        <dbReference type="Pfam" id="PF00535"/>
    </source>
</evidence>
<dbReference type="Proteomes" id="UP000190626">
    <property type="component" value="Unassembled WGS sequence"/>
</dbReference>
<reference evidence="4" key="1">
    <citation type="submission" date="2016-07" db="EMBL/GenBank/DDBJ databases">
        <authorList>
            <person name="Florea S."/>
            <person name="Webb J.S."/>
            <person name="Jaromczyk J."/>
            <person name="Schardl C.L."/>
        </authorList>
    </citation>
    <scope>NUCLEOTIDE SEQUENCE [LARGE SCALE GENOMIC DNA]</scope>
    <source>
        <strain evidence="4">CY1</strain>
    </source>
</reference>
<evidence type="ECO:0000313" key="4">
    <source>
        <dbReference type="Proteomes" id="UP000190626"/>
    </source>
</evidence>
<dbReference type="AlphaFoldDB" id="A0A1V4HBV5"/>
<dbReference type="Gene3D" id="3.90.550.10">
    <property type="entry name" value="Spore Coat Polysaccharide Biosynthesis Protein SpsA, Chain A"/>
    <property type="match status" value="1"/>
</dbReference>
<dbReference type="SUPFAM" id="SSF53448">
    <property type="entry name" value="Nucleotide-diphospho-sugar transferases"/>
    <property type="match status" value="1"/>
</dbReference>
<comment type="caution">
    <text evidence="3">The sequence shown here is derived from an EMBL/GenBank/DDBJ whole genome shotgun (WGS) entry which is preliminary data.</text>
</comment>
<protein>
    <recommendedName>
        <fullName evidence="2">Glycosyltransferase 2-like domain-containing protein</fullName>
    </recommendedName>
</protein>
<dbReference type="OrthoDB" id="9785185at2"/>